<name>A0ABQ5AR49_9ASTR</name>
<dbReference type="Proteomes" id="UP001151760">
    <property type="component" value="Unassembled WGS sequence"/>
</dbReference>
<comment type="caution">
    <text evidence="1">The sequence shown here is derived from an EMBL/GenBank/DDBJ whole genome shotgun (WGS) entry which is preliminary data.</text>
</comment>
<reference evidence="1" key="1">
    <citation type="journal article" date="2022" name="Int. J. Mol. Sci.">
        <title>Draft Genome of Tanacetum Coccineum: Genomic Comparison of Closely Related Tanacetum-Family Plants.</title>
        <authorList>
            <person name="Yamashiro T."/>
            <person name="Shiraishi A."/>
            <person name="Nakayama K."/>
            <person name="Satake H."/>
        </authorList>
    </citation>
    <scope>NUCLEOTIDE SEQUENCE</scope>
</reference>
<proteinExistence type="predicted"/>
<reference evidence="1" key="2">
    <citation type="submission" date="2022-01" db="EMBL/GenBank/DDBJ databases">
        <authorList>
            <person name="Yamashiro T."/>
            <person name="Shiraishi A."/>
            <person name="Satake H."/>
            <person name="Nakayama K."/>
        </authorList>
    </citation>
    <scope>NUCLEOTIDE SEQUENCE</scope>
</reference>
<evidence type="ECO:0000313" key="1">
    <source>
        <dbReference type="EMBL" id="GJT04147.1"/>
    </source>
</evidence>
<accession>A0ABQ5AR49</accession>
<dbReference type="EMBL" id="BQNB010012486">
    <property type="protein sequence ID" value="GJT04147.1"/>
    <property type="molecule type" value="Genomic_DNA"/>
</dbReference>
<organism evidence="1 2">
    <name type="scientific">Tanacetum coccineum</name>
    <dbReference type="NCBI Taxonomy" id="301880"/>
    <lineage>
        <taxon>Eukaryota</taxon>
        <taxon>Viridiplantae</taxon>
        <taxon>Streptophyta</taxon>
        <taxon>Embryophyta</taxon>
        <taxon>Tracheophyta</taxon>
        <taxon>Spermatophyta</taxon>
        <taxon>Magnoliopsida</taxon>
        <taxon>eudicotyledons</taxon>
        <taxon>Gunneridae</taxon>
        <taxon>Pentapetalae</taxon>
        <taxon>asterids</taxon>
        <taxon>campanulids</taxon>
        <taxon>Asterales</taxon>
        <taxon>Asteraceae</taxon>
        <taxon>Asteroideae</taxon>
        <taxon>Anthemideae</taxon>
        <taxon>Anthemidinae</taxon>
        <taxon>Tanacetum</taxon>
    </lineage>
</organism>
<evidence type="ECO:0000313" key="2">
    <source>
        <dbReference type="Proteomes" id="UP001151760"/>
    </source>
</evidence>
<gene>
    <name evidence="1" type="ORF">Tco_0838609</name>
</gene>
<keyword evidence="2" id="KW-1185">Reference proteome</keyword>
<protein>
    <submittedName>
        <fullName evidence="1">Uncharacterized protein</fullName>
    </submittedName>
</protein>
<sequence length="192" mass="21872">MQTDNTPSGNQLWKCYYAQSDHYRSYAQRLLKKLWSHTHNEKSIKSSLGFTNSLMKFNPKSKKLLTTFRKIKREAYLAEMLGEDETSKKILKPLMIVNLLRARIQKIIIDDDDDDLGFYAVHPNTTHTPVSQNIEPKDSLIMGDGHINTTPETETISVETLVSNPSESDDFSLGRKSLSCVVDDDDTDDDDD</sequence>